<dbReference type="SUPFAM" id="SSF81321">
    <property type="entry name" value="Family A G protein-coupled receptor-like"/>
    <property type="match status" value="1"/>
</dbReference>
<comment type="subcellular location">
    <subcellularLocation>
        <location evidence="1">Membrane</location>
        <topology evidence="1">Multi-pass membrane protein</topology>
    </subcellularLocation>
</comment>
<dbReference type="EMBL" id="BTRK01000005">
    <property type="protein sequence ID" value="GMR51650.1"/>
    <property type="molecule type" value="Genomic_DNA"/>
</dbReference>
<evidence type="ECO:0000256" key="1">
    <source>
        <dbReference type="ARBA" id="ARBA00004141"/>
    </source>
</evidence>
<name>A0AAN5CW94_9BILA</name>
<feature type="transmembrane region" description="Helical" evidence="5">
    <location>
        <begin position="518"/>
        <end position="544"/>
    </location>
</feature>
<organism evidence="7 8">
    <name type="scientific">Pristionchus mayeri</name>
    <dbReference type="NCBI Taxonomy" id="1317129"/>
    <lineage>
        <taxon>Eukaryota</taxon>
        <taxon>Metazoa</taxon>
        <taxon>Ecdysozoa</taxon>
        <taxon>Nematoda</taxon>
        <taxon>Chromadorea</taxon>
        <taxon>Rhabditida</taxon>
        <taxon>Rhabditina</taxon>
        <taxon>Diplogasteromorpha</taxon>
        <taxon>Diplogasteroidea</taxon>
        <taxon>Neodiplogasteridae</taxon>
        <taxon>Pristionchus</taxon>
    </lineage>
</organism>
<dbReference type="PANTHER" id="PTHR46561">
    <property type="entry name" value="SERPENTINE RECEPTOR, CLASS AB (CLASS A-LIKE)-RELATED"/>
    <property type="match status" value="1"/>
</dbReference>
<feature type="transmembrane region" description="Helical" evidence="5">
    <location>
        <begin position="133"/>
        <end position="154"/>
    </location>
</feature>
<dbReference type="GO" id="GO:0016020">
    <property type="term" value="C:membrane"/>
    <property type="evidence" value="ECO:0007669"/>
    <property type="project" value="UniProtKB-SubCell"/>
</dbReference>
<evidence type="ECO:0000313" key="7">
    <source>
        <dbReference type="EMBL" id="GMR51650.1"/>
    </source>
</evidence>
<dbReference type="InterPro" id="IPR017452">
    <property type="entry name" value="GPCR_Rhodpsn_7TM"/>
</dbReference>
<feature type="non-terminal residue" evidence="7">
    <location>
        <position position="593"/>
    </location>
</feature>
<feature type="transmembrane region" description="Helical" evidence="5">
    <location>
        <begin position="174"/>
        <end position="200"/>
    </location>
</feature>
<accession>A0AAN5CW94</accession>
<evidence type="ECO:0000259" key="6">
    <source>
        <dbReference type="PROSITE" id="PS50262"/>
    </source>
</evidence>
<comment type="caution">
    <text evidence="7">The sequence shown here is derived from an EMBL/GenBank/DDBJ whole genome shotgun (WGS) entry which is preliminary data.</text>
</comment>
<evidence type="ECO:0000256" key="4">
    <source>
        <dbReference type="ARBA" id="ARBA00023136"/>
    </source>
</evidence>
<feature type="transmembrane region" description="Helical" evidence="5">
    <location>
        <begin position="25"/>
        <end position="46"/>
    </location>
</feature>
<dbReference type="Gene3D" id="1.20.1070.10">
    <property type="entry name" value="Rhodopsin 7-helix transmembrane proteins"/>
    <property type="match status" value="1"/>
</dbReference>
<sequence>MEPTVDPIVETAVFVYTVPYMRWMIPFRIVTSLLGVLVIIIMIFHWRSVTQPKFVAHFNLTLLLAIHVGFNFLSCLFVAIDDIYVLYQQLTWRNGEDLVLSGTMFSFVVIAIERFLATIFYESYEQSPRWLGALFAFVEVFIPIVFTGIDSVYYDFAMRFSYCSIVSPSNLDVVVTISHIFLVCEFFALLLFHVSLFVNWRRMQSRTLMNPSGRYQITENFKTIVTITPLIWCHFLFMIGCTSFYSIYFSLNPVMDHRIYPILEEFSNIIYWHGVLLPLIFFLLYRYGKRQELLVLEYNGAGQRTMSFVLEKHEQIIQKGWNTRSSNRTISVSMSTTIDPIVDTATFVYCDPFMRWNIPFRIVTSLLGVVVISMMVFHRRKFVAHFNLTLLLSIHVILNLLSCLFVAIDDIYILYQQLTWRTGEDLVLTGYACYAWRLPPCVTLYGTMFSLIVISFERFLATVFYKSYEQSPKWMGVLLGVTELIIPLLCTGIITYLYDFSARFSYCTIVSQSNFEVVIMISYVFLACEFFALLLFHFSLFVNWRRLKKRATMDPTGRYQITENFRTCHFLIMIGTVGYFFAYSAFNPTFDPR</sequence>
<feature type="transmembrane region" description="Helical" evidence="5">
    <location>
        <begin position="100"/>
        <end position="121"/>
    </location>
</feature>
<dbReference type="PROSITE" id="PS50262">
    <property type="entry name" value="G_PROTEIN_RECEP_F1_2"/>
    <property type="match status" value="1"/>
</dbReference>
<dbReference type="AlphaFoldDB" id="A0AAN5CW94"/>
<feature type="domain" description="G-protein coupled receptors family 1 profile" evidence="6">
    <location>
        <begin position="368"/>
        <end position="593"/>
    </location>
</feature>
<dbReference type="PANTHER" id="PTHR46561:SF11">
    <property type="entry name" value="SERPENTINE RECEPTOR CLASS ALPHA_BETA-14"/>
    <property type="match status" value="1"/>
</dbReference>
<keyword evidence="8" id="KW-1185">Reference proteome</keyword>
<dbReference type="Pfam" id="PF10292">
    <property type="entry name" value="7TM_GPCR_Srab"/>
    <property type="match status" value="2"/>
</dbReference>
<feature type="transmembrane region" description="Helical" evidence="5">
    <location>
        <begin position="58"/>
        <end position="80"/>
    </location>
</feature>
<evidence type="ECO:0000256" key="5">
    <source>
        <dbReference type="SAM" id="Phobius"/>
    </source>
</evidence>
<dbReference type="InterPro" id="IPR053286">
    <property type="entry name" value="Nematode_rcpt-like_srab"/>
</dbReference>
<feature type="transmembrane region" description="Helical" evidence="5">
    <location>
        <begin position="443"/>
        <end position="465"/>
    </location>
</feature>
<dbReference type="Proteomes" id="UP001328107">
    <property type="component" value="Unassembled WGS sequence"/>
</dbReference>
<reference evidence="8" key="1">
    <citation type="submission" date="2022-10" db="EMBL/GenBank/DDBJ databases">
        <title>Genome assembly of Pristionchus species.</title>
        <authorList>
            <person name="Yoshida K."/>
            <person name="Sommer R.J."/>
        </authorList>
    </citation>
    <scope>NUCLEOTIDE SEQUENCE [LARGE SCALE GENOMIC DNA]</scope>
    <source>
        <strain evidence="8">RS5460</strain>
    </source>
</reference>
<feature type="transmembrane region" description="Helical" evidence="5">
    <location>
        <begin position="477"/>
        <end position="498"/>
    </location>
</feature>
<gene>
    <name evidence="7" type="ORF">PMAYCL1PPCAC_21845</name>
</gene>
<dbReference type="InterPro" id="IPR019408">
    <property type="entry name" value="7TM_GPCR_serpentine_rcpt_Srab"/>
</dbReference>
<feature type="transmembrane region" description="Helical" evidence="5">
    <location>
        <begin position="565"/>
        <end position="586"/>
    </location>
</feature>
<evidence type="ECO:0000256" key="3">
    <source>
        <dbReference type="ARBA" id="ARBA00022989"/>
    </source>
</evidence>
<feature type="transmembrane region" description="Helical" evidence="5">
    <location>
        <begin position="383"/>
        <end position="406"/>
    </location>
</feature>
<evidence type="ECO:0000256" key="2">
    <source>
        <dbReference type="ARBA" id="ARBA00022692"/>
    </source>
</evidence>
<proteinExistence type="predicted"/>
<keyword evidence="2 5" id="KW-0812">Transmembrane</keyword>
<feature type="transmembrane region" description="Helical" evidence="5">
    <location>
        <begin position="221"/>
        <end position="249"/>
    </location>
</feature>
<evidence type="ECO:0000313" key="8">
    <source>
        <dbReference type="Proteomes" id="UP001328107"/>
    </source>
</evidence>
<feature type="transmembrane region" description="Helical" evidence="5">
    <location>
        <begin position="269"/>
        <end position="287"/>
    </location>
</feature>
<protein>
    <recommendedName>
        <fullName evidence="6">G-protein coupled receptors family 1 profile domain-containing protein</fullName>
    </recommendedName>
</protein>
<keyword evidence="3 5" id="KW-1133">Transmembrane helix</keyword>
<keyword evidence="4 5" id="KW-0472">Membrane</keyword>